<dbReference type="GeneTree" id="ENSGT01010000228650"/>
<dbReference type="Proteomes" id="UP000694569">
    <property type="component" value="Unplaced"/>
</dbReference>
<feature type="compositionally biased region" description="Basic and acidic residues" evidence="1">
    <location>
        <begin position="134"/>
        <end position="157"/>
    </location>
</feature>
<organism evidence="2 3">
    <name type="scientific">Leptobrachium leishanense</name>
    <name type="common">Leishan spiny toad</name>
    <dbReference type="NCBI Taxonomy" id="445787"/>
    <lineage>
        <taxon>Eukaryota</taxon>
        <taxon>Metazoa</taxon>
        <taxon>Chordata</taxon>
        <taxon>Craniata</taxon>
        <taxon>Vertebrata</taxon>
        <taxon>Euteleostomi</taxon>
        <taxon>Amphibia</taxon>
        <taxon>Batrachia</taxon>
        <taxon>Anura</taxon>
        <taxon>Pelobatoidea</taxon>
        <taxon>Megophryidae</taxon>
        <taxon>Leptobrachium</taxon>
    </lineage>
</organism>
<evidence type="ECO:0000313" key="3">
    <source>
        <dbReference type="Proteomes" id="UP000694569"/>
    </source>
</evidence>
<reference evidence="2" key="2">
    <citation type="submission" date="2025-09" db="UniProtKB">
        <authorList>
            <consortium name="Ensembl"/>
        </authorList>
    </citation>
    <scope>IDENTIFICATION</scope>
</reference>
<accession>A0A8C5PHA1</accession>
<dbReference type="AlphaFoldDB" id="A0A8C5PHA1"/>
<protein>
    <submittedName>
        <fullName evidence="2">Uncharacterized protein</fullName>
    </submittedName>
</protein>
<evidence type="ECO:0000313" key="2">
    <source>
        <dbReference type="Ensembl" id="ENSLLEP00000022791.1"/>
    </source>
</evidence>
<evidence type="ECO:0000256" key="1">
    <source>
        <dbReference type="SAM" id="MobiDB-lite"/>
    </source>
</evidence>
<reference evidence="2" key="1">
    <citation type="submission" date="2025-08" db="UniProtKB">
        <authorList>
            <consortium name="Ensembl"/>
        </authorList>
    </citation>
    <scope>IDENTIFICATION</scope>
</reference>
<dbReference type="Ensembl" id="ENSLLET00000023664.1">
    <property type="protein sequence ID" value="ENSLLEP00000022791.1"/>
    <property type="gene ID" value="ENSLLEG00000014461.1"/>
</dbReference>
<feature type="compositionally biased region" description="Polar residues" evidence="1">
    <location>
        <begin position="163"/>
        <end position="174"/>
    </location>
</feature>
<keyword evidence="3" id="KW-1185">Reference proteome</keyword>
<name>A0A8C5PHA1_9ANUR</name>
<sequence length="499" mass="57204">MITSKEKNQRILDLTLEIIFLLTGEDQVLLKAPGESIEGSSGHQAYKRYCRTRRARMKPSLIHERHNEQKILELSNQIIRLLTGEVPIRCEDVAVYRSMEEWVYVEIQKDVMMEHEHPVLKTDASPASVSVPDLETRDETEITADRGEKRLKNENSGRAKAATNPSSTFLSPENGNLLDIDIYPPPKHPHKEYPPPDIKEELILCEERDVPGRAIHKLPEHSQKEYPSPAIKEDSALCEERDVPGRAVHRLPEHSQKEYPPPAIKEDSALCEERDVPGRVVYKFPEHSQKKYPPPAIKEDSALCEERDVPGRVVYKFPEHSQKKYPPPAIKEDSALCEERDVPGRVVYKFPEHSQKKYPPPAIKEDSALCEERDVPVCAVYIYPEHPQEEYLSMDMKEETGSCEEGNLTGSDLYEPPEHTLMEYSSTDIKETTLCEERNLTENDAHKASEYLQIVYPSTDIKEEPASCEEMKQTVLYINLQKIPQWDIQLLLLRGIGHM</sequence>
<proteinExistence type="predicted"/>
<feature type="region of interest" description="Disordered" evidence="1">
    <location>
        <begin position="123"/>
        <end position="174"/>
    </location>
</feature>